<dbReference type="Gene3D" id="3.40.50.2000">
    <property type="entry name" value="Glycogen Phosphorylase B"/>
    <property type="match status" value="2"/>
</dbReference>
<dbReference type="InterPro" id="IPR028098">
    <property type="entry name" value="Glyco_trans_4-like_N"/>
</dbReference>
<evidence type="ECO:0000313" key="4">
    <source>
        <dbReference type="Proteomes" id="UP000649799"/>
    </source>
</evidence>
<sequence>MSKQMKNSKVLMLHGSSDVYGASKIFLLTASILQQNGIEVIVVLSEEGPLSGQLQELGIRVEFIRLGVIRRKYFNSRGLLNRSKVMLKAYKALAALADANGITHVYSNTAAVWVGALLAKKKKYIHIWHLHEIIGKPAWFASMMGKMVENGSDKVIVVSQAVKVHWEKYISGNKLHLVYNGIDYNPYLYETKDLREELGIPKDACVIGMIGRVNSWKGQEYFLEISEELNKKFLDLHFLLVGDAFPGEECLFDGLEQKILEKTFKDKIYNLGFRKNISQVLATIDIFILPSTLPDPFPTVVLEAMAAAKPVFATAHGGALEMIEEGKSGYHIPWDNAAAAARKVGKLVNNINQIQNIGLNARRSVLENFSLPAYGKKITKIFS</sequence>
<protein>
    <submittedName>
        <fullName evidence="3">Glycosyltransferase family 4 protein</fullName>
    </submittedName>
</protein>
<feature type="domain" description="Glycosyl transferase family 1" evidence="1">
    <location>
        <begin position="192"/>
        <end position="363"/>
    </location>
</feature>
<dbReference type="EMBL" id="JAANYN010000007">
    <property type="protein sequence ID" value="NHE58446.1"/>
    <property type="molecule type" value="Genomic_DNA"/>
</dbReference>
<dbReference type="PANTHER" id="PTHR12526">
    <property type="entry name" value="GLYCOSYLTRANSFERASE"/>
    <property type="match status" value="1"/>
</dbReference>
<feature type="domain" description="Glycosyltransferase subfamily 4-like N-terminal" evidence="2">
    <location>
        <begin position="21"/>
        <end position="183"/>
    </location>
</feature>
<organism evidence="3 4">
    <name type="scientific">Cyclobacterium plantarum</name>
    <dbReference type="NCBI Taxonomy" id="2716263"/>
    <lineage>
        <taxon>Bacteria</taxon>
        <taxon>Pseudomonadati</taxon>
        <taxon>Bacteroidota</taxon>
        <taxon>Cytophagia</taxon>
        <taxon>Cytophagales</taxon>
        <taxon>Cyclobacteriaceae</taxon>
        <taxon>Cyclobacterium</taxon>
    </lineage>
</organism>
<evidence type="ECO:0000259" key="1">
    <source>
        <dbReference type="Pfam" id="PF00534"/>
    </source>
</evidence>
<dbReference type="Pfam" id="PF00534">
    <property type="entry name" value="Glycos_transf_1"/>
    <property type="match status" value="1"/>
</dbReference>
<dbReference type="InterPro" id="IPR001296">
    <property type="entry name" value="Glyco_trans_1"/>
</dbReference>
<dbReference type="PANTHER" id="PTHR12526:SF627">
    <property type="entry name" value="D-RHAMNOSYLTRANSFERASE WBPZ"/>
    <property type="match status" value="1"/>
</dbReference>
<name>A0ABX0H9B5_9BACT</name>
<comment type="caution">
    <text evidence="3">The sequence shown here is derived from an EMBL/GenBank/DDBJ whole genome shotgun (WGS) entry which is preliminary data.</text>
</comment>
<dbReference type="CDD" id="cd03801">
    <property type="entry name" value="GT4_PimA-like"/>
    <property type="match status" value="1"/>
</dbReference>
<dbReference type="Proteomes" id="UP000649799">
    <property type="component" value="Unassembled WGS sequence"/>
</dbReference>
<reference evidence="3 4" key="1">
    <citation type="submission" date="2020-03" db="EMBL/GenBank/DDBJ databases">
        <title>Cyclobacterium plantarum sp. nov., a marine bacterium isolated from a coastal-marine wetland.</title>
        <authorList>
            <person name="Sanchez-Porro C."/>
            <person name="Ventosa A."/>
            <person name="Amoozegar M."/>
        </authorList>
    </citation>
    <scope>NUCLEOTIDE SEQUENCE [LARGE SCALE GENOMIC DNA]</scope>
    <source>
        <strain evidence="3 4">GBPx2</strain>
    </source>
</reference>
<dbReference type="SUPFAM" id="SSF53756">
    <property type="entry name" value="UDP-Glycosyltransferase/glycogen phosphorylase"/>
    <property type="match status" value="1"/>
</dbReference>
<keyword evidence="4" id="KW-1185">Reference proteome</keyword>
<accession>A0ABX0H9B5</accession>
<proteinExistence type="predicted"/>
<gene>
    <name evidence="3" type="ORF">G9Q97_16680</name>
</gene>
<evidence type="ECO:0000313" key="3">
    <source>
        <dbReference type="EMBL" id="NHE58446.1"/>
    </source>
</evidence>
<evidence type="ECO:0000259" key="2">
    <source>
        <dbReference type="Pfam" id="PF13439"/>
    </source>
</evidence>
<dbReference type="Pfam" id="PF13439">
    <property type="entry name" value="Glyco_transf_4"/>
    <property type="match status" value="1"/>
</dbReference>